<evidence type="ECO:0000259" key="1">
    <source>
        <dbReference type="Pfam" id="PF15866"/>
    </source>
</evidence>
<keyword evidence="3" id="KW-1185">Reference proteome</keyword>
<dbReference type="AlphaFoldDB" id="A0AA39FA09"/>
<accession>A0AA39FA09</accession>
<reference evidence="2" key="2">
    <citation type="submission" date="2023-03" db="EMBL/GenBank/DDBJ databases">
        <authorList>
            <person name="Inwood S.N."/>
            <person name="Skelly J.G."/>
            <person name="Guhlin J."/>
            <person name="Harrop T.W.R."/>
            <person name="Goldson S.G."/>
            <person name="Dearden P.K."/>
        </authorList>
    </citation>
    <scope>NUCLEOTIDE SEQUENCE</scope>
    <source>
        <strain evidence="2">Irish</strain>
        <tissue evidence="2">Whole body</tissue>
    </source>
</reference>
<name>A0AA39FA09_9HYME</name>
<dbReference type="EMBL" id="JAQQBS010001422">
    <property type="protein sequence ID" value="KAK0165666.1"/>
    <property type="molecule type" value="Genomic_DNA"/>
</dbReference>
<reference evidence="2" key="1">
    <citation type="journal article" date="2023" name="bioRxiv">
        <title>Scaffold-level genome assemblies of two parasitoid biocontrol wasps reveal the parthenogenesis mechanism and an associated novel virus.</title>
        <authorList>
            <person name="Inwood S."/>
            <person name="Skelly J."/>
            <person name="Guhlin J."/>
            <person name="Harrop T."/>
            <person name="Goldson S."/>
            <person name="Dearden P."/>
        </authorList>
    </citation>
    <scope>NUCLEOTIDE SEQUENCE</scope>
    <source>
        <strain evidence="2">Irish</strain>
        <tissue evidence="2">Whole body</tissue>
    </source>
</reference>
<dbReference type="InterPro" id="IPR031732">
    <property type="entry name" value="DUF4729"/>
</dbReference>
<sequence>MNPISRSGMRENITRPSLHAKYFYDKKHCGDEMGVIDDKDDDDYNVEYANGNHDNNAYKGEESPKKRKKILKCEICHSQIGHSESGSNENFRNEMSSNTHNHKLCQHCERYYTIQSGSDCDLSGNGSHHSTMSCSRMSSNSLSEENRNNSNTRYQNYEMQSLITHKQTPRHCLPGFSETKQVLQTDLCIGWNMAHFNADNIKKSHSNYCDQFDRNDDESILTKMRIRSKVIGVCSRRPIQCPRLDCAVNVAFSALTHHFLFDHPEVPILDVEPGDKNTLVISFTSLLCDSSYCLAVLLLSQKFTGSESNIFNGNQIHPKHRDRLPLPVLAARLHYATTDAIHDDVNSRDKSSNKNDIIIAWISGLDITYVGDLRCTIQVSYSLLKKWLCPINSKYVFGGPINSLRSAQQPKEVFSTGDCLILHEGMLNHLTTDSSTVNINVTIHI</sequence>
<organism evidence="2 3">
    <name type="scientific">Microctonus aethiopoides</name>
    <dbReference type="NCBI Taxonomy" id="144406"/>
    <lineage>
        <taxon>Eukaryota</taxon>
        <taxon>Metazoa</taxon>
        <taxon>Ecdysozoa</taxon>
        <taxon>Arthropoda</taxon>
        <taxon>Hexapoda</taxon>
        <taxon>Insecta</taxon>
        <taxon>Pterygota</taxon>
        <taxon>Neoptera</taxon>
        <taxon>Endopterygota</taxon>
        <taxon>Hymenoptera</taxon>
        <taxon>Apocrita</taxon>
        <taxon>Ichneumonoidea</taxon>
        <taxon>Braconidae</taxon>
        <taxon>Euphorinae</taxon>
        <taxon>Microctonus</taxon>
    </lineage>
</organism>
<dbReference type="Proteomes" id="UP001168990">
    <property type="component" value="Unassembled WGS sequence"/>
</dbReference>
<protein>
    <recommendedName>
        <fullName evidence="1">DUF4729 domain-containing protein</fullName>
    </recommendedName>
</protein>
<gene>
    <name evidence="2" type="ORF">PV328_004167</name>
</gene>
<proteinExistence type="predicted"/>
<evidence type="ECO:0000313" key="3">
    <source>
        <dbReference type="Proteomes" id="UP001168990"/>
    </source>
</evidence>
<dbReference type="Pfam" id="PF15866">
    <property type="entry name" value="DUF4729"/>
    <property type="match status" value="1"/>
</dbReference>
<evidence type="ECO:0000313" key="2">
    <source>
        <dbReference type="EMBL" id="KAK0165666.1"/>
    </source>
</evidence>
<comment type="caution">
    <text evidence="2">The sequence shown here is derived from an EMBL/GenBank/DDBJ whole genome shotgun (WGS) entry which is preliminary data.</text>
</comment>
<feature type="domain" description="DUF4729" evidence="1">
    <location>
        <begin position="240"/>
        <end position="432"/>
    </location>
</feature>